<comment type="caution">
    <text evidence="1">The sequence shown here is derived from an EMBL/GenBank/DDBJ whole genome shotgun (WGS) entry which is preliminary data.</text>
</comment>
<dbReference type="AlphaFoldDB" id="A0AAN8UPX7"/>
<accession>A0AAN8UPX7</accession>
<dbReference type="PANTHER" id="PTHR38390">
    <property type="entry name" value="OS01G0103900 PROTEIN"/>
    <property type="match status" value="1"/>
</dbReference>
<proteinExistence type="predicted"/>
<evidence type="ECO:0000313" key="1">
    <source>
        <dbReference type="EMBL" id="KAK6914422.1"/>
    </source>
</evidence>
<dbReference type="PANTHER" id="PTHR38390:SF2">
    <property type="entry name" value="OS01G0103900 PROTEIN"/>
    <property type="match status" value="1"/>
</dbReference>
<reference evidence="1 2" key="1">
    <citation type="submission" date="2023-12" db="EMBL/GenBank/DDBJ databases">
        <title>A high-quality genome assembly for Dillenia turbinata (Dilleniales).</title>
        <authorList>
            <person name="Chanderbali A."/>
        </authorList>
    </citation>
    <scope>NUCLEOTIDE SEQUENCE [LARGE SCALE GENOMIC DNA]</scope>
    <source>
        <strain evidence="1">LSX21</strain>
        <tissue evidence="1">Leaf</tissue>
    </source>
</reference>
<organism evidence="1 2">
    <name type="scientific">Dillenia turbinata</name>
    <dbReference type="NCBI Taxonomy" id="194707"/>
    <lineage>
        <taxon>Eukaryota</taxon>
        <taxon>Viridiplantae</taxon>
        <taxon>Streptophyta</taxon>
        <taxon>Embryophyta</taxon>
        <taxon>Tracheophyta</taxon>
        <taxon>Spermatophyta</taxon>
        <taxon>Magnoliopsida</taxon>
        <taxon>eudicotyledons</taxon>
        <taxon>Gunneridae</taxon>
        <taxon>Pentapetalae</taxon>
        <taxon>Dilleniales</taxon>
        <taxon>Dilleniaceae</taxon>
        <taxon>Dillenia</taxon>
    </lineage>
</organism>
<evidence type="ECO:0000313" key="2">
    <source>
        <dbReference type="Proteomes" id="UP001370490"/>
    </source>
</evidence>
<dbReference type="Proteomes" id="UP001370490">
    <property type="component" value="Unassembled WGS sequence"/>
</dbReference>
<dbReference type="EMBL" id="JBAMMX010000026">
    <property type="protein sequence ID" value="KAK6914422.1"/>
    <property type="molecule type" value="Genomic_DNA"/>
</dbReference>
<protein>
    <submittedName>
        <fullName evidence="1">Uncharacterized protein</fullName>
    </submittedName>
</protein>
<keyword evidence="2" id="KW-1185">Reference proteome</keyword>
<gene>
    <name evidence="1" type="ORF">RJ641_021743</name>
</gene>
<sequence>MEEGEIHLAAKEDRASACTTVDWELLVVDQVPTDCHMSMDIGEEPALRRSDRQLDGKTSRILERLEVPKQLKAKASSPINPSCHLGTTKPLIQFQPAQVLEQGSSLKQPMKPYFQRHKRKIKG</sequence>
<name>A0AAN8UPX7_9MAGN</name>